<dbReference type="InterPro" id="IPR050768">
    <property type="entry name" value="UPF0353/GerABKA_families"/>
</dbReference>
<feature type="transmembrane region" description="Helical" evidence="5">
    <location>
        <begin position="61"/>
        <end position="81"/>
    </location>
</feature>
<evidence type="ECO:0000256" key="2">
    <source>
        <dbReference type="ARBA" id="ARBA00022692"/>
    </source>
</evidence>
<dbReference type="InterPro" id="IPR024163">
    <property type="entry name" value="Aerotolerance_reg_N"/>
</dbReference>
<dbReference type="Proteomes" id="UP000316256">
    <property type="component" value="Unassembled WGS sequence"/>
</dbReference>
<dbReference type="PANTHER" id="PTHR22550">
    <property type="entry name" value="SPORE GERMINATION PROTEIN"/>
    <property type="match status" value="1"/>
</dbReference>
<evidence type="ECO:0000256" key="3">
    <source>
        <dbReference type="ARBA" id="ARBA00022989"/>
    </source>
</evidence>
<keyword evidence="3 5" id="KW-1133">Transmembrane helix</keyword>
<dbReference type="AlphaFoldDB" id="A0A541AZI6"/>
<dbReference type="Pfam" id="PF13519">
    <property type="entry name" value="VWA_2"/>
    <property type="match status" value="1"/>
</dbReference>
<evidence type="ECO:0000256" key="1">
    <source>
        <dbReference type="ARBA" id="ARBA00022475"/>
    </source>
</evidence>
<evidence type="ECO:0000256" key="5">
    <source>
        <dbReference type="SAM" id="Phobius"/>
    </source>
</evidence>
<dbReference type="RefSeq" id="WP_142103143.1">
    <property type="nucleotide sequence ID" value="NZ_VIGH01000012.1"/>
</dbReference>
<dbReference type="Gene3D" id="3.40.50.410">
    <property type="entry name" value="von Willebrand factor, type A domain"/>
    <property type="match status" value="1"/>
</dbReference>
<dbReference type="InterPro" id="IPR036465">
    <property type="entry name" value="vWFA_dom_sf"/>
</dbReference>
<evidence type="ECO:0000313" key="8">
    <source>
        <dbReference type="Proteomes" id="UP000316256"/>
    </source>
</evidence>
<comment type="caution">
    <text evidence="7">The sequence shown here is derived from an EMBL/GenBank/DDBJ whole genome shotgun (WGS) entry which is preliminary data.</text>
</comment>
<evidence type="ECO:0000256" key="4">
    <source>
        <dbReference type="ARBA" id="ARBA00023136"/>
    </source>
</evidence>
<accession>A0A541AZI6</accession>
<organism evidence="7 8">
    <name type="scientific">Rhodococcus spelaei</name>
    <dbReference type="NCBI Taxonomy" id="2546320"/>
    <lineage>
        <taxon>Bacteria</taxon>
        <taxon>Bacillati</taxon>
        <taxon>Actinomycetota</taxon>
        <taxon>Actinomycetes</taxon>
        <taxon>Mycobacteriales</taxon>
        <taxon>Nocardiaceae</taxon>
        <taxon>Rhodococcus</taxon>
    </lineage>
</organism>
<dbReference type="PROSITE" id="PS50234">
    <property type="entry name" value="VWFA"/>
    <property type="match status" value="1"/>
</dbReference>
<keyword evidence="2 5" id="KW-0812">Transmembrane</keyword>
<dbReference type="PANTHER" id="PTHR22550:SF5">
    <property type="entry name" value="LEUCINE ZIPPER PROTEIN 4"/>
    <property type="match status" value="1"/>
</dbReference>
<name>A0A541AZI6_9NOCA</name>
<dbReference type="EMBL" id="VIGH01000012">
    <property type="protein sequence ID" value="TQF65454.1"/>
    <property type="molecule type" value="Genomic_DNA"/>
</dbReference>
<sequence length="325" mass="34420">MSATQFASPWWLLLLLAPVGLLVGYLVVQRLRRRHFLRFTNLALLEKVAPRRRSASRHVPTALFLAGTVLLIVALAGPTAAQRIPRNRATVMLVIDVSLSMKSTDVTPSRIAAAQEAAKAFADDLTPGINLGLEAFAGTASVLVSPTRDRTAVKAAIDHLQLAERTATGEAIFTALQAIDAFGAVVSGEGAPPARIVVESDGKETVPEDLDDRRGAFTAARQAKDKGVPVSTISFGTTTGTVTIENQQIPVPVDDASLAEIARLSGGSSFTATSGTELRKSYQSLQEQIGYETTRSDASRPWLVAGTLTLIVSAGAALVLTRRLP</sequence>
<proteinExistence type="predicted"/>
<gene>
    <name evidence="7" type="ORF">FK531_21550</name>
</gene>
<dbReference type="SMART" id="SM00327">
    <property type="entry name" value="VWA"/>
    <property type="match status" value="1"/>
</dbReference>
<keyword evidence="4 5" id="KW-0472">Membrane</keyword>
<feature type="domain" description="VWFA" evidence="6">
    <location>
        <begin position="90"/>
        <end position="289"/>
    </location>
</feature>
<dbReference type="InterPro" id="IPR002035">
    <property type="entry name" value="VWF_A"/>
</dbReference>
<dbReference type="OrthoDB" id="8882959at2"/>
<evidence type="ECO:0000313" key="7">
    <source>
        <dbReference type="EMBL" id="TQF65454.1"/>
    </source>
</evidence>
<keyword evidence="8" id="KW-1185">Reference proteome</keyword>
<dbReference type="SUPFAM" id="SSF53300">
    <property type="entry name" value="vWA-like"/>
    <property type="match status" value="1"/>
</dbReference>
<keyword evidence="1" id="KW-1003">Cell membrane</keyword>
<feature type="transmembrane region" description="Helical" evidence="5">
    <location>
        <begin position="6"/>
        <end position="28"/>
    </location>
</feature>
<dbReference type="Pfam" id="PF07584">
    <property type="entry name" value="BatA"/>
    <property type="match status" value="1"/>
</dbReference>
<dbReference type="NCBIfam" id="NF010238">
    <property type="entry name" value="PRK13685.1"/>
    <property type="match status" value="1"/>
</dbReference>
<protein>
    <submittedName>
        <fullName evidence="7">VWA domain-containing protein</fullName>
    </submittedName>
</protein>
<reference evidence="7 8" key="1">
    <citation type="submission" date="2019-06" db="EMBL/GenBank/DDBJ databases">
        <title>Rhodococcus spaelei sp. nov., isolated from a cave.</title>
        <authorList>
            <person name="Lee S.D."/>
        </authorList>
    </citation>
    <scope>NUCLEOTIDE SEQUENCE [LARGE SCALE GENOMIC DNA]</scope>
    <source>
        <strain evidence="7 8">C9-5</strain>
    </source>
</reference>
<evidence type="ECO:0000259" key="6">
    <source>
        <dbReference type="PROSITE" id="PS50234"/>
    </source>
</evidence>